<keyword evidence="5" id="KW-0175">Coiled coil</keyword>
<keyword evidence="3" id="KW-0963">Cytoplasm</keyword>
<accession>A0AAE3LLF9</accession>
<dbReference type="PRINTS" id="PR00773">
    <property type="entry name" value="GRPEPROTEIN"/>
</dbReference>
<comment type="similarity">
    <text evidence="1 3 4">Belongs to the GrpE family.</text>
</comment>
<feature type="region of interest" description="Disordered" evidence="6">
    <location>
        <begin position="1"/>
        <end position="49"/>
    </location>
</feature>
<dbReference type="AlphaFoldDB" id="A0AAE3LLF9"/>
<sequence>MKHKKHANNMEEMAENTEKVDKTANEHQPASGNENVDDNSAESSGDVNEGNDVLIDELQTEINDQKNKYVRLMAEFENYKRRTNQEKLDIIQTAGKDILISMLEILDDMDRAEKQIEQDTDLDHVKEGVMLIFNKFRNMMAAKGVKSIDTLNADFDTEMHEAIANVPAPSPEMTGKIIDEVQKGYTLNDKIIRFPKVVVGN</sequence>
<evidence type="ECO:0000256" key="6">
    <source>
        <dbReference type="SAM" id="MobiDB-lite"/>
    </source>
</evidence>
<comment type="subcellular location">
    <subcellularLocation>
        <location evidence="3">Cytoplasm</location>
    </subcellularLocation>
</comment>
<dbReference type="SUPFAM" id="SSF58014">
    <property type="entry name" value="Coiled-coil domain of nucleotide exchange factor GrpE"/>
    <property type="match status" value="1"/>
</dbReference>
<dbReference type="Pfam" id="PF01025">
    <property type="entry name" value="GrpE"/>
    <property type="match status" value="1"/>
</dbReference>
<comment type="subunit">
    <text evidence="3">Homodimer.</text>
</comment>
<reference evidence="7" key="1">
    <citation type="submission" date="2022-10" db="EMBL/GenBank/DDBJ databases">
        <authorList>
            <person name="Kim H.S."/>
            <person name="Kim J.-S."/>
            <person name="Suh M.K."/>
            <person name="Eom M.K."/>
            <person name="Lee J.-S."/>
        </authorList>
    </citation>
    <scope>NUCLEOTIDE SEQUENCE</scope>
    <source>
        <strain evidence="7">LIP-5</strain>
    </source>
</reference>
<dbReference type="GO" id="GO:0051087">
    <property type="term" value="F:protein-folding chaperone binding"/>
    <property type="evidence" value="ECO:0007669"/>
    <property type="project" value="InterPro"/>
</dbReference>
<dbReference type="Proteomes" id="UP001209317">
    <property type="component" value="Unassembled WGS sequence"/>
</dbReference>
<dbReference type="InterPro" id="IPR009012">
    <property type="entry name" value="GrpE_head"/>
</dbReference>
<dbReference type="GO" id="GO:0042803">
    <property type="term" value="F:protein homodimerization activity"/>
    <property type="evidence" value="ECO:0007669"/>
    <property type="project" value="InterPro"/>
</dbReference>
<evidence type="ECO:0000256" key="3">
    <source>
        <dbReference type="HAMAP-Rule" id="MF_01151"/>
    </source>
</evidence>
<evidence type="ECO:0000256" key="5">
    <source>
        <dbReference type="SAM" id="Coils"/>
    </source>
</evidence>
<keyword evidence="8" id="KW-1185">Reference proteome</keyword>
<dbReference type="CDD" id="cd00446">
    <property type="entry name" value="GrpE"/>
    <property type="match status" value="1"/>
</dbReference>
<proteinExistence type="inferred from homology"/>
<dbReference type="InterPro" id="IPR013805">
    <property type="entry name" value="GrpE_CC"/>
</dbReference>
<dbReference type="SUPFAM" id="SSF51064">
    <property type="entry name" value="Head domain of nucleotide exchange factor GrpE"/>
    <property type="match status" value="1"/>
</dbReference>
<comment type="function">
    <text evidence="3">Participates actively in the response to hyperosmotic and heat shock by preventing the aggregation of stress-denatured proteins, in association with DnaK and GrpE. It is the nucleotide exchange factor for DnaK and may function as a thermosensor. Unfolded proteins bind initially to DnaJ; upon interaction with the DnaJ-bound protein, DnaK hydrolyzes its bound ATP, resulting in the formation of a stable complex. GrpE releases ADP from DnaK; ATP binding to DnaK triggers the release of the substrate protein, thus completing the reaction cycle. Several rounds of ATP-dependent interactions between DnaJ, DnaK and GrpE are required for fully efficient folding.</text>
</comment>
<evidence type="ECO:0000313" key="8">
    <source>
        <dbReference type="Proteomes" id="UP001209317"/>
    </source>
</evidence>
<dbReference type="Gene3D" id="3.90.20.20">
    <property type="match status" value="1"/>
</dbReference>
<evidence type="ECO:0000256" key="2">
    <source>
        <dbReference type="ARBA" id="ARBA00023186"/>
    </source>
</evidence>
<feature type="coiled-coil region" evidence="5">
    <location>
        <begin position="55"/>
        <end position="82"/>
    </location>
</feature>
<dbReference type="GO" id="GO:0000774">
    <property type="term" value="F:adenyl-nucleotide exchange factor activity"/>
    <property type="evidence" value="ECO:0007669"/>
    <property type="project" value="InterPro"/>
</dbReference>
<dbReference type="EMBL" id="JAOTPL010000024">
    <property type="protein sequence ID" value="MCU7695354.1"/>
    <property type="molecule type" value="Genomic_DNA"/>
</dbReference>
<comment type="caution">
    <text evidence="7">The sequence shown here is derived from an EMBL/GenBank/DDBJ whole genome shotgun (WGS) entry which is preliminary data.</text>
</comment>
<evidence type="ECO:0000256" key="1">
    <source>
        <dbReference type="ARBA" id="ARBA00009054"/>
    </source>
</evidence>
<dbReference type="GO" id="GO:0051082">
    <property type="term" value="F:unfolded protein binding"/>
    <property type="evidence" value="ECO:0007669"/>
    <property type="project" value="TreeGrafter"/>
</dbReference>
<dbReference type="PANTHER" id="PTHR21237">
    <property type="entry name" value="GRPE PROTEIN"/>
    <property type="match status" value="1"/>
</dbReference>
<dbReference type="InterPro" id="IPR000740">
    <property type="entry name" value="GrpE"/>
</dbReference>
<name>A0AAE3LLF9_9BACT</name>
<dbReference type="GO" id="GO:0006457">
    <property type="term" value="P:protein folding"/>
    <property type="evidence" value="ECO:0007669"/>
    <property type="project" value="InterPro"/>
</dbReference>
<feature type="compositionally biased region" description="Basic and acidic residues" evidence="6">
    <location>
        <begin position="16"/>
        <end position="25"/>
    </location>
</feature>
<keyword evidence="3" id="KW-0346">Stress response</keyword>
<keyword evidence="2 3" id="KW-0143">Chaperone</keyword>
<dbReference type="GO" id="GO:0005737">
    <property type="term" value="C:cytoplasm"/>
    <property type="evidence" value="ECO:0007669"/>
    <property type="project" value="UniProtKB-SubCell"/>
</dbReference>
<dbReference type="HAMAP" id="MF_01151">
    <property type="entry name" value="GrpE"/>
    <property type="match status" value="1"/>
</dbReference>
<dbReference type="PANTHER" id="PTHR21237:SF23">
    <property type="entry name" value="GRPE PROTEIN HOMOLOG, MITOCHONDRIAL"/>
    <property type="match status" value="1"/>
</dbReference>
<protein>
    <recommendedName>
        <fullName evidence="3">Protein GrpE</fullName>
    </recommendedName>
    <alternativeName>
        <fullName evidence="3">HSP-70 cofactor</fullName>
    </alternativeName>
</protein>
<organism evidence="7 8">
    <name type="scientific">Haoranjiania flava</name>
    <dbReference type="NCBI Taxonomy" id="1856322"/>
    <lineage>
        <taxon>Bacteria</taxon>
        <taxon>Pseudomonadati</taxon>
        <taxon>Bacteroidota</taxon>
        <taxon>Chitinophagia</taxon>
        <taxon>Chitinophagales</taxon>
        <taxon>Chitinophagaceae</taxon>
        <taxon>Haoranjiania</taxon>
    </lineage>
</organism>
<dbReference type="Gene3D" id="2.30.22.10">
    <property type="entry name" value="Head domain of nucleotide exchange factor GrpE"/>
    <property type="match status" value="1"/>
</dbReference>
<evidence type="ECO:0000313" key="7">
    <source>
        <dbReference type="EMBL" id="MCU7695354.1"/>
    </source>
</evidence>
<gene>
    <name evidence="3" type="primary">grpE</name>
    <name evidence="7" type="ORF">OD355_12575</name>
</gene>
<dbReference type="RefSeq" id="WP_263038842.1">
    <property type="nucleotide sequence ID" value="NZ_JAOTPL010000024.1"/>
</dbReference>
<evidence type="ECO:0000256" key="4">
    <source>
        <dbReference type="RuleBase" id="RU004478"/>
    </source>
</evidence>